<dbReference type="OMA" id="KIFSACE"/>
<dbReference type="Gramene" id="ERN00518">
    <property type="protein sequence ID" value="ERN00518"/>
    <property type="gene ID" value="AMTR_s00102p00052310"/>
</dbReference>
<proteinExistence type="inferred from homology"/>
<dbReference type="InterPro" id="IPR008271">
    <property type="entry name" value="Ser/Thr_kinase_AS"/>
</dbReference>
<sequence>MMRHAYSCVGISVGFLLAFGAITCLIIKKIFTDKELRIATNNYNESNILGAGGFGTVFKGTLDDGTMVAIKKPKMGYIPNGTLRKQIHGSDFGSRITWPSRLRLATETAEALVYLHSYASFPIFHRDVKSVNILLDHNFKLKVGDFGISRLVTMDESQKSTLVGTFGYLDPEFMKTCFFMAKSDVYSFGIILLELLTGELPFSKERSQCDAPLSNRF</sequence>
<dbReference type="Pfam" id="PF00069">
    <property type="entry name" value="Pkinase"/>
    <property type="match status" value="1"/>
</dbReference>
<evidence type="ECO:0000256" key="3">
    <source>
        <dbReference type="ARBA" id="ARBA00022777"/>
    </source>
</evidence>
<organism evidence="8 9">
    <name type="scientific">Amborella trichopoda</name>
    <dbReference type="NCBI Taxonomy" id="13333"/>
    <lineage>
        <taxon>Eukaryota</taxon>
        <taxon>Viridiplantae</taxon>
        <taxon>Streptophyta</taxon>
        <taxon>Embryophyta</taxon>
        <taxon>Tracheophyta</taxon>
        <taxon>Spermatophyta</taxon>
        <taxon>Magnoliopsida</taxon>
        <taxon>Amborellales</taxon>
        <taxon>Amborellaceae</taxon>
        <taxon>Amborella</taxon>
    </lineage>
</organism>
<keyword evidence="4 5" id="KW-0067">ATP-binding</keyword>
<gene>
    <name evidence="8" type="ORF">AMTR_s00102p00052310</name>
</gene>
<protein>
    <recommendedName>
        <fullName evidence="7">Protein kinase domain-containing protein</fullName>
    </recommendedName>
</protein>
<dbReference type="PANTHER" id="PTHR27005">
    <property type="entry name" value="WALL-ASSOCIATED RECEPTOR KINASE-LIKE 21"/>
    <property type="match status" value="1"/>
</dbReference>
<dbReference type="Gene3D" id="3.30.200.20">
    <property type="entry name" value="Phosphorylase Kinase, domain 1"/>
    <property type="match status" value="1"/>
</dbReference>
<evidence type="ECO:0000256" key="6">
    <source>
        <dbReference type="RuleBase" id="RU000304"/>
    </source>
</evidence>
<dbReference type="STRING" id="13333.W1NXY2"/>
<dbReference type="InterPro" id="IPR045274">
    <property type="entry name" value="WAK-like"/>
</dbReference>
<evidence type="ECO:0000256" key="5">
    <source>
        <dbReference type="PROSITE-ProRule" id="PRU10141"/>
    </source>
</evidence>
<dbReference type="GO" id="GO:0004674">
    <property type="term" value="F:protein serine/threonine kinase activity"/>
    <property type="evidence" value="ECO:0007669"/>
    <property type="project" value="UniProtKB-KW"/>
</dbReference>
<dbReference type="GO" id="GO:0007166">
    <property type="term" value="P:cell surface receptor signaling pathway"/>
    <property type="evidence" value="ECO:0000318"/>
    <property type="project" value="GO_Central"/>
</dbReference>
<dbReference type="eggNOG" id="ENOG502QQPF">
    <property type="taxonomic scope" value="Eukaryota"/>
</dbReference>
<dbReference type="InterPro" id="IPR000719">
    <property type="entry name" value="Prot_kinase_dom"/>
</dbReference>
<dbReference type="SUPFAM" id="SSF56112">
    <property type="entry name" value="Protein kinase-like (PK-like)"/>
    <property type="match status" value="1"/>
</dbReference>
<comment type="similarity">
    <text evidence="6">Belongs to the protein kinase superfamily.</text>
</comment>
<feature type="domain" description="Protein kinase" evidence="7">
    <location>
        <begin position="1"/>
        <end position="217"/>
    </location>
</feature>
<dbReference type="InterPro" id="IPR017441">
    <property type="entry name" value="Protein_kinase_ATP_BS"/>
</dbReference>
<keyword evidence="3" id="KW-0418">Kinase</keyword>
<feature type="binding site" evidence="5">
    <location>
        <position position="72"/>
    </location>
    <ligand>
        <name>ATP</name>
        <dbReference type="ChEBI" id="CHEBI:30616"/>
    </ligand>
</feature>
<dbReference type="PANTHER" id="PTHR27005:SF283">
    <property type="entry name" value="OS02G0633066 PROTEIN"/>
    <property type="match status" value="1"/>
</dbReference>
<dbReference type="PROSITE" id="PS00107">
    <property type="entry name" value="PROTEIN_KINASE_ATP"/>
    <property type="match status" value="1"/>
</dbReference>
<dbReference type="InterPro" id="IPR011009">
    <property type="entry name" value="Kinase-like_dom_sf"/>
</dbReference>
<keyword evidence="2 5" id="KW-0547">Nucleotide-binding</keyword>
<dbReference type="SMART" id="SM00220">
    <property type="entry name" value="S_TKc"/>
    <property type="match status" value="1"/>
</dbReference>
<evidence type="ECO:0000313" key="8">
    <source>
        <dbReference type="EMBL" id="ERN00518.1"/>
    </source>
</evidence>
<dbReference type="AlphaFoldDB" id="W1NXY2"/>
<dbReference type="GO" id="GO:0005886">
    <property type="term" value="C:plasma membrane"/>
    <property type="evidence" value="ECO:0000318"/>
    <property type="project" value="GO_Central"/>
</dbReference>
<keyword evidence="6" id="KW-0723">Serine/threonine-protein kinase</keyword>
<evidence type="ECO:0000256" key="4">
    <source>
        <dbReference type="ARBA" id="ARBA00022840"/>
    </source>
</evidence>
<keyword evidence="1" id="KW-0808">Transferase</keyword>
<dbReference type="Proteomes" id="UP000017836">
    <property type="component" value="Unassembled WGS sequence"/>
</dbReference>
<dbReference type="Gene3D" id="1.10.510.10">
    <property type="entry name" value="Transferase(Phosphotransferase) domain 1"/>
    <property type="match status" value="1"/>
</dbReference>
<evidence type="ECO:0000259" key="7">
    <source>
        <dbReference type="PROSITE" id="PS50011"/>
    </source>
</evidence>
<name>W1NXY2_AMBTC</name>
<evidence type="ECO:0000313" key="9">
    <source>
        <dbReference type="Proteomes" id="UP000017836"/>
    </source>
</evidence>
<dbReference type="HOGENOM" id="CLU_1273757_0_0_1"/>
<dbReference type="EMBL" id="KI394858">
    <property type="protein sequence ID" value="ERN00518.1"/>
    <property type="molecule type" value="Genomic_DNA"/>
</dbReference>
<evidence type="ECO:0000256" key="1">
    <source>
        <dbReference type="ARBA" id="ARBA00022679"/>
    </source>
</evidence>
<keyword evidence="9" id="KW-1185">Reference proteome</keyword>
<dbReference type="PROSITE" id="PS00108">
    <property type="entry name" value="PROTEIN_KINASE_ST"/>
    <property type="match status" value="1"/>
</dbReference>
<evidence type="ECO:0000256" key="2">
    <source>
        <dbReference type="ARBA" id="ARBA00022741"/>
    </source>
</evidence>
<dbReference type="GO" id="GO:0005524">
    <property type="term" value="F:ATP binding"/>
    <property type="evidence" value="ECO:0007669"/>
    <property type="project" value="UniProtKB-UniRule"/>
</dbReference>
<accession>W1NXY2</accession>
<dbReference type="PROSITE" id="PS50011">
    <property type="entry name" value="PROTEIN_KINASE_DOM"/>
    <property type="match status" value="1"/>
</dbReference>
<reference evidence="9" key="1">
    <citation type="journal article" date="2013" name="Science">
        <title>The Amborella genome and the evolution of flowering plants.</title>
        <authorList>
            <consortium name="Amborella Genome Project"/>
        </authorList>
    </citation>
    <scope>NUCLEOTIDE SEQUENCE [LARGE SCALE GENOMIC DNA]</scope>
</reference>